<dbReference type="Gene3D" id="3.40.50.150">
    <property type="entry name" value="Vaccinia Virus protein VP39"/>
    <property type="match status" value="1"/>
</dbReference>
<comment type="caution">
    <text evidence="1">The sequence shown here is derived from an EMBL/GenBank/DDBJ whole genome shotgun (WGS) entry which is preliminary data.</text>
</comment>
<dbReference type="EC" id="2.1.1.-" evidence="1"/>
<dbReference type="Pfam" id="PF13489">
    <property type="entry name" value="Methyltransf_23"/>
    <property type="match status" value="1"/>
</dbReference>
<protein>
    <submittedName>
        <fullName evidence="1">Class I SAM-dependent methyltransferase</fullName>
        <ecNumber evidence="1">2.1.1.-</ecNumber>
    </submittedName>
</protein>
<reference evidence="1 2" key="1">
    <citation type="submission" date="2024-09" db="EMBL/GenBank/DDBJ databases">
        <authorList>
            <person name="Sun Q."/>
            <person name="Mori K."/>
        </authorList>
    </citation>
    <scope>NUCLEOTIDE SEQUENCE [LARGE SCALE GENOMIC DNA]</scope>
    <source>
        <strain evidence="1 2">CECT 7955</strain>
    </source>
</reference>
<keyword evidence="1" id="KW-0808">Transferase</keyword>
<keyword evidence="2" id="KW-1185">Reference proteome</keyword>
<organism evidence="1 2">
    <name type="scientific">Flavobacterium jumunjinense</name>
    <dbReference type="NCBI Taxonomy" id="998845"/>
    <lineage>
        <taxon>Bacteria</taxon>
        <taxon>Pseudomonadati</taxon>
        <taxon>Bacteroidota</taxon>
        <taxon>Flavobacteriia</taxon>
        <taxon>Flavobacteriales</taxon>
        <taxon>Flavobacteriaceae</taxon>
        <taxon>Flavobacterium</taxon>
    </lineage>
</organism>
<dbReference type="InterPro" id="IPR029063">
    <property type="entry name" value="SAM-dependent_MTases_sf"/>
</dbReference>
<dbReference type="Proteomes" id="UP001589607">
    <property type="component" value="Unassembled WGS sequence"/>
</dbReference>
<evidence type="ECO:0000313" key="1">
    <source>
        <dbReference type="EMBL" id="MFB9097782.1"/>
    </source>
</evidence>
<gene>
    <name evidence="1" type="ORF">ACFFVF_14790</name>
</gene>
<accession>A0ABV5GQW6</accession>
<dbReference type="GO" id="GO:0008168">
    <property type="term" value="F:methyltransferase activity"/>
    <property type="evidence" value="ECO:0007669"/>
    <property type="project" value="UniProtKB-KW"/>
</dbReference>
<dbReference type="RefSeq" id="WP_236457986.1">
    <property type="nucleotide sequence ID" value="NZ_CBCSGE010000008.1"/>
</dbReference>
<evidence type="ECO:0000313" key="2">
    <source>
        <dbReference type="Proteomes" id="UP001589607"/>
    </source>
</evidence>
<proteinExistence type="predicted"/>
<name>A0ABV5GQW6_9FLAO</name>
<dbReference type="SUPFAM" id="SSF53335">
    <property type="entry name" value="S-adenosyl-L-methionine-dependent methyltransferases"/>
    <property type="match status" value="1"/>
</dbReference>
<sequence>MNNCKICNSKIEKIFTTKILYKYDVDYFRCINCKFVQTEQPYWLEESYANPMNLTDTGIMLRNNRSSKIVTSIILLFFKKEYNFIDYAGGYGVFTRLMRDIGFNFHWNDPYTKNLLSRGFEQKESIKYDVVTSFESFEHFEEPLTEIEKIFSISKNVIFSTELIPDNSPNPETWWYYGREHGQHIALYSRKSMEFLAKKYDVNYYNLNNLHFFTTKKINILSSMFLRFKYAKHILYILSFPLQLFLKSKTMSDMESLKK</sequence>
<dbReference type="EMBL" id="JBHMEY010000066">
    <property type="protein sequence ID" value="MFB9097782.1"/>
    <property type="molecule type" value="Genomic_DNA"/>
</dbReference>
<dbReference type="GO" id="GO:0032259">
    <property type="term" value="P:methylation"/>
    <property type="evidence" value="ECO:0007669"/>
    <property type="project" value="UniProtKB-KW"/>
</dbReference>
<keyword evidence="1" id="KW-0489">Methyltransferase</keyword>